<sequence>MTKREISYQNPTNLTSEATDNALSEIFSKVSPNKRLRKSLAPRPFQSVPVQSNMVSAAGLITPLVNTTSNGSPSLSGFLQASNQVQASHLIKNGSEMSASNMNSLSMLHNQQLLGQLHLLGGLQSNSVENLSKVVS</sequence>
<dbReference type="AlphaFoldDB" id="A0ABD2QBJ8"/>
<evidence type="ECO:0000313" key="1">
    <source>
        <dbReference type="EMBL" id="KAL3316904.1"/>
    </source>
</evidence>
<name>A0ABD2QBJ8_9PLAT</name>
<proteinExistence type="predicted"/>
<dbReference type="EMBL" id="JBJKFK010000466">
    <property type="protein sequence ID" value="KAL3316904.1"/>
    <property type="molecule type" value="Genomic_DNA"/>
</dbReference>
<protein>
    <submittedName>
        <fullName evidence="1">Uncharacterized protein</fullName>
    </submittedName>
</protein>
<reference evidence="1 2" key="1">
    <citation type="submission" date="2024-11" db="EMBL/GenBank/DDBJ databases">
        <title>Adaptive evolution of stress response genes in parasites aligns with host niche diversity.</title>
        <authorList>
            <person name="Hahn C."/>
            <person name="Resl P."/>
        </authorList>
    </citation>
    <scope>NUCLEOTIDE SEQUENCE [LARGE SCALE GENOMIC DNA]</scope>
    <source>
        <strain evidence="1">EGGRZ-B1_66</strain>
        <tissue evidence="1">Body</tissue>
    </source>
</reference>
<keyword evidence="2" id="KW-1185">Reference proteome</keyword>
<organism evidence="1 2">
    <name type="scientific">Cichlidogyrus casuarinus</name>
    <dbReference type="NCBI Taxonomy" id="1844966"/>
    <lineage>
        <taxon>Eukaryota</taxon>
        <taxon>Metazoa</taxon>
        <taxon>Spiralia</taxon>
        <taxon>Lophotrochozoa</taxon>
        <taxon>Platyhelminthes</taxon>
        <taxon>Monogenea</taxon>
        <taxon>Monopisthocotylea</taxon>
        <taxon>Dactylogyridea</taxon>
        <taxon>Ancyrocephalidae</taxon>
        <taxon>Cichlidogyrus</taxon>
    </lineage>
</organism>
<dbReference type="Proteomes" id="UP001626550">
    <property type="component" value="Unassembled WGS sequence"/>
</dbReference>
<evidence type="ECO:0000313" key="2">
    <source>
        <dbReference type="Proteomes" id="UP001626550"/>
    </source>
</evidence>
<accession>A0ABD2QBJ8</accession>
<comment type="caution">
    <text evidence="1">The sequence shown here is derived from an EMBL/GenBank/DDBJ whole genome shotgun (WGS) entry which is preliminary data.</text>
</comment>
<gene>
    <name evidence="1" type="ORF">Ciccas_004449</name>
</gene>